<dbReference type="PANTHER" id="PTHR47545">
    <property type="entry name" value="MULTIFUNCTIONAL CCA PROTEIN"/>
    <property type="match status" value="1"/>
</dbReference>
<comment type="caution">
    <text evidence="14">The sequence shown here is derived from an EMBL/GenBank/DDBJ whole genome shotgun (WGS) entry which is preliminary data.</text>
</comment>
<dbReference type="SUPFAM" id="SSF81891">
    <property type="entry name" value="Poly A polymerase C-terminal region-like"/>
    <property type="match status" value="1"/>
</dbReference>
<dbReference type="RefSeq" id="WP_016442039.1">
    <property type="nucleotide sequence ID" value="NZ_KE150262.1"/>
</dbReference>
<dbReference type="InterPro" id="IPR003607">
    <property type="entry name" value="HD/PDEase_dom"/>
</dbReference>
<dbReference type="GO" id="GO:0005524">
    <property type="term" value="F:ATP binding"/>
    <property type="evidence" value="ECO:0007669"/>
    <property type="project" value="UniProtKB-KW"/>
</dbReference>
<dbReference type="GO" id="GO:0003723">
    <property type="term" value="F:RNA binding"/>
    <property type="evidence" value="ECO:0007669"/>
    <property type="project" value="UniProtKB-KW"/>
</dbReference>
<keyword evidence="7" id="KW-0692">RNA repair</keyword>
<keyword evidence="4" id="KW-0548">Nucleotidyltransferase</keyword>
<evidence type="ECO:0000256" key="1">
    <source>
        <dbReference type="ARBA" id="ARBA00001946"/>
    </source>
</evidence>
<dbReference type="Gene3D" id="3.30.460.10">
    <property type="entry name" value="Beta Polymerase, domain 2"/>
    <property type="match status" value="1"/>
</dbReference>
<dbReference type="GO" id="GO:0008033">
    <property type="term" value="P:tRNA processing"/>
    <property type="evidence" value="ECO:0007669"/>
    <property type="project" value="UniProtKB-KW"/>
</dbReference>
<evidence type="ECO:0000313" key="14">
    <source>
        <dbReference type="EMBL" id="EPD27837.1"/>
    </source>
</evidence>
<evidence type="ECO:0000259" key="13">
    <source>
        <dbReference type="SMART" id="SM00471"/>
    </source>
</evidence>
<organism evidence="14 15">
    <name type="scientific">Actinotignum schaalii FB123-CNA-2</name>
    <dbReference type="NCBI Taxonomy" id="883067"/>
    <lineage>
        <taxon>Bacteria</taxon>
        <taxon>Bacillati</taxon>
        <taxon>Actinomycetota</taxon>
        <taxon>Actinomycetes</taxon>
        <taxon>Actinomycetales</taxon>
        <taxon>Actinomycetaceae</taxon>
        <taxon>Actinotignum</taxon>
    </lineage>
</organism>
<evidence type="ECO:0000256" key="9">
    <source>
        <dbReference type="ARBA" id="ARBA00022842"/>
    </source>
</evidence>
<accession>S2W5E9</accession>
<dbReference type="Proteomes" id="UP000014393">
    <property type="component" value="Unassembled WGS sequence"/>
</dbReference>
<keyword evidence="9" id="KW-0460">Magnesium</keyword>
<keyword evidence="8" id="KW-0067">ATP-binding</keyword>
<feature type="region of interest" description="Disordered" evidence="12">
    <location>
        <begin position="1"/>
        <end position="25"/>
    </location>
</feature>
<dbReference type="Pfam" id="PF01966">
    <property type="entry name" value="HD"/>
    <property type="match status" value="1"/>
</dbReference>
<feature type="domain" description="HD/PDEase" evidence="13">
    <location>
        <begin position="281"/>
        <end position="422"/>
    </location>
</feature>
<evidence type="ECO:0000256" key="12">
    <source>
        <dbReference type="SAM" id="MobiDB-lite"/>
    </source>
</evidence>
<dbReference type="AlphaFoldDB" id="S2W5E9"/>
<comment type="cofactor">
    <cofactor evidence="1">
        <name>Mg(2+)</name>
        <dbReference type="ChEBI" id="CHEBI:18420"/>
    </cofactor>
</comment>
<evidence type="ECO:0000256" key="11">
    <source>
        <dbReference type="SAM" id="Coils"/>
    </source>
</evidence>
<gene>
    <name evidence="14" type="ORF">HMPREF9237_00395</name>
</gene>
<evidence type="ECO:0000256" key="10">
    <source>
        <dbReference type="ARBA" id="ARBA00022884"/>
    </source>
</evidence>
<name>S2W5E9_9ACTO</name>
<dbReference type="Pfam" id="PF12627">
    <property type="entry name" value="PolyA_pol_RNAbd"/>
    <property type="match status" value="1"/>
</dbReference>
<keyword evidence="11" id="KW-0175">Coiled coil</keyword>
<dbReference type="STRING" id="59505.FB03_06520"/>
<dbReference type="NCBIfam" id="TIGR00277">
    <property type="entry name" value="HDIG"/>
    <property type="match status" value="1"/>
</dbReference>
<dbReference type="InterPro" id="IPR050124">
    <property type="entry name" value="tRNA_CCA-adding_enzyme"/>
</dbReference>
<dbReference type="GO" id="GO:0042245">
    <property type="term" value="P:RNA repair"/>
    <property type="evidence" value="ECO:0007669"/>
    <property type="project" value="UniProtKB-KW"/>
</dbReference>
<keyword evidence="15" id="KW-1185">Reference proteome</keyword>
<dbReference type="EMBL" id="AGWM01000004">
    <property type="protein sequence ID" value="EPD27837.1"/>
    <property type="molecule type" value="Genomic_DNA"/>
</dbReference>
<dbReference type="InterPro" id="IPR043519">
    <property type="entry name" value="NT_sf"/>
</dbReference>
<dbReference type="CDD" id="cd00077">
    <property type="entry name" value="HDc"/>
    <property type="match status" value="1"/>
</dbReference>
<dbReference type="CDD" id="cd05398">
    <property type="entry name" value="NT_ClassII-CCAase"/>
    <property type="match status" value="1"/>
</dbReference>
<dbReference type="SMART" id="SM00471">
    <property type="entry name" value="HDc"/>
    <property type="match status" value="1"/>
</dbReference>
<dbReference type="InterPro" id="IPR002646">
    <property type="entry name" value="PolA_pol_head_dom"/>
</dbReference>
<dbReference type="InterPro" id="IPR014065">
    <property type="entry name" value="tRNA_adenylyltransferase"/>
</dbReference>
<dbReference type="GO" id="GO:0046872">
    <property type="term" value="F:metal ion binding"/>
    <property type="evidence" value="ECO:0007669"/>
    <property type="project" value="UniProtKB-KW"/>
</dbReference>
<keyword evidence="6" id="KW-0547">Nucleotide-binding</keyword>
<keyword evidence="5" id="KW-0479">Metal-binding</keyword>
<dbReference type="InterPro" id="IPR006675">
    <property type="entry name" value="HDIG_dom"/>
</dbReference>
<dbReference type="Gene3D" id="1.10.3090.10">
    <property type="entry name" value="cca-adding enzyme, domain 2"/>
    <property type="match status" value="1"/>
</dbReference>
<feature type="compositionally biased region" description="Low complexity" evidence="12">
    <location>
        <begin position="8"/>
        <end position="25"/>
    </location>
</feature>
<evidence type="ECO:0000256" key="8">
    <source>
        <dbReference type="ARBA" id="ARBA00022840"/>
    </source>
</evidence>
<evidence type="ECO:0000256" key="4">
    <source>
        <dbReference type="ARBA" id="ARBA00022695"/>
    </source>
</evidence>
<dbReference type="PANTHER" id="PTHR47545:SF1">
    <property type="entry name" value="MULTIFUNCTIONAL CCA PROTEIN"/>
    <property type="match status" value="1"/>
</dbReference>
<proteinExistence type="predicted"/>
<sequence length="497" mass="55900">MWQPLRVTTSQQTPKTPTTDDMPPGQRRALLLLAGQRALANLPDDILQLASIFSDHGEELALVGGPVRDAFLGAPIHDFDLTTSARPETTEKLLAHWGTTWDIGREFGTVGARRGDVVVEVTTYRSDTYTIGSRKPDVDFGDNLEGDLTRRDFTVNAMAVRLPSLELVDPCGGVDDLLAGQLRTPVTAAQSFDDDPLRIMRAARFAAQLRFDVAPDVLRAMADYAERLEIVSQERIRAELERLMTAPAPRRGIELLVYTGVAERVLPEIAALTDTVDAQHRHKDVYQHTLQVVDNAIALEDEEVPGPDLILRLAALFHDIGKPATRRFESDGSVTFRHHDVVGAKMTRARMRELRFDKTTTKSVARLVELHLRAFGFGEHDWTDSAVRRFVRDAGELLPRLLRLIRADITSQNRRRVARLHAANDELERRIIELREREELEAVRPDIDGTRIMELLGLEPGPQVGKARQYLLSLRLDEGPLGVEEAEKRLLEWWDAQ</sequence>
<evidence type="ECO:0000256" key="2">
    <source>
        <dbReference type="ARBA" id="ARBA00022679"/>
    </source>
</evidence>
<keyword evidence="2 14" id="KW-0808">Transferase</keyword>
<keyword evidence="3" id="KW-0819">tRNA processing</keyword>
<protein>
    <submittedName>
        <fullName evidence="14">CCA tRNA nucleotidyltransferase</fullName>
    </submittedName>
</protein>
<evidence type="ECO:0000313" key="15">
    <source>
        <dbReference type="Proteomes" id="UP000014393"/>
    </source>
</evidence>
<reference evidence="14 15" key="1">
    <citation type="submission" date="2013-05" db="EMBL/GenBank/DDBJ databases">
        <title>The Genome Sequence of Actinobaculum schaalii FB123-CNA2.</title>
        <authorList>
            <consortium name="The Broad Institute Genomics Platform"/>
            <person name="Earl A."/>
            <person name="Ward D."/>
            <person name="Feldgarden M."/>
            <person name="Gevers D."/>
            <person name="Saerens B."/>
            <person name="Vaneechoutte M."/>
            <person name="Walker B."/>
            <person name="Young S."/>
            <person name="Zeng Q."/>
            <person name="Gargeya S."/>
            <person name="Fitzgerald M."/>
            <person name="Haas B."/>
            <person name="Abouelleil A."/>
            <person name="Allen A.W."/>
            <person name="Alvarado L."/>
            <person name="Arachchi H.M."/>
            <person name="Berlin A.M."/>
            <person name="Chapman S.B."/>
            <person name="Gainer-Dewar J."/>
            <person name="Goldberg J."/>
            <person name="Griggs A."/>
            <person name="Gujja S."/>
            <person name="Hansen M."/>
            <person name="Howarth C."/>
            <person name="Imamovic A."/>
            <person name="Ireland A."/>
            <person name="Larimer J."/>
            <person name="McCowan C."/>
            <person name="Murphy C."/>
            <person name="Pearson M."/>
            <person name="Poon T.W."/>
            <person name="Priest M."/>
            <person name="Roberts A."/>
            <person name="Saif S."/>
            <person name="Shea T."/>
            <person name="Sisk P."/>
            <person name="Sykes S."/>
            <person name="Wortman J."/>
            <person name="Nusbaum C."/>
            <person name="Birren B."/>
        </authorList>
    </citation>
    <scope>NUCLEOTIDE SEQUENCE [LARGE SCALE GENOMIC DNA]</scope>
    <source>
        <strain evidence="14 15">FB123-CNA-2</strain>
    </source>
</reference>
<evidence type="ECO:0000256" key="7">
    <source>
        <dbReference type="ARBA" id="ARBA00022800"/>
    </source>
</evidence>
<dbReference type="Pfam" id="PF01743">
    <property type="entry name" value="PolyA_pol"/>
    <property type="match status" value="1"/>
</dbReference>
<dbReference type="NCBIfam" id="TIGR02692">
    <property type="entry name" value="tRNA_CCA_actino"/>
    <property type="match status" value="1"/>
</dbReference>
<dbReference type="HOGENOM" id="CLU_015961_6_1_11"/>
<dbReference type="PATRIC" id="fig|883067.3.peg.394"/>
<dbReference type="InterPro" id="IPR006674">
    <property type="entry name" value="HD_domain"/>
</dbReference>
<evidence type="ECO:0000256" key="6">
    <source>
        <dbReference type="ARBA" id="ARBA00022741"/>
    </source>
</evidence>
<keyword evidence="10" id="KW-0694">RNA-binding</keyword>
<dbReference type="InterPro" id="IPR032828">
    <property type="entry name" value="PolyA_RNA-bd"/>
</dbReference>
<evidence type="ECO:0000256" key="5">
    <source>
        <dbReference type="ARBA" id="ARBA00022723"/>
    </source>
</evidence>
<dbReference type="eggNOG" id="COG0617">
    <property type="taxonomic scope" value="Bacteria"/>
</dbReference>
<evidence type="ECO:0000256" key="3">
    <source>
        <dbReference type="ARBA" id="ARBA00022694"/>
    </source>
</evidence>
<feature type="coiled-coil region" evidence="11">
    <location>
        <begin position="417"/>
        <end position="444"/>
    </location>
</feature>
<dbReference type="SUPFAM" id="SSF81301">
    <property type="entry name" value="Nucleotidyltransferase"/>
    <property type="match status" value="1"/>
</dbReference>
<dbReference type="GO" id="GO:0016779">
    <property type="term" value="F:nucleotidyltransferase activity"/>
    <property type="evidence" value="ECO:0007669"/>
    <property type="project" value="UniProtKB-KW"/>
</dbReference>